<accession>A0A0M3K326</accession>
<dbReference type="GO" id="GO:0016887">
    <property type="term" value="F:ATP hydrolysis activity"/>
    <property type="evidence" value="ECO:0007669"/>
    <property type="project" value="InterPro"/>
</dbReference>
<dbReference type="GO" id="GO:0005634">
    <property type="term" value="C:nucleus"/>
    <property type="evidence" value="ECO:0007669"/>
    <property type="project" value="UniProtKB-SubCell"/>
</dbReference>
<keyword evidence="6" id="KW-0227">DNA damage</keyword>
<reference evidence="15 16" key="2">
    <citation type="submission" date="2018-11" db="EMBL/GenBank/DDBJ databases">
        <authorList>
            <consortium name="Pathogen Informatics"/>
        </authorList>
    </citation>
    <scope>NUCLEOTIDE SEQUENCE [LARGE SCALE GENOMIC DNA]</scope>
</reference>
<organism evidence="17">
    <name type="scientific">Anisakis simplex</name>
    <name type="common">Herring worm</name>
    <dbReference type="NCBI Taxonomy" id="6269"/>
    <lineage>
        <taxon>Eukaryota</taxon>
        <taxon>Metazoa</taxon>
        <taxon>Ecdysozoa</taxon>
        <taxon>Nematoda</taxon>
        <taxon>Chromadorea</taxon>
        <taxon>Rhabditida</taxon>
        <taxon>Spirurina</taxon>
        <taxon>Ascaridomorpha</taxon>
        <taxon>Ascaridoidea</taxon>
        <taxon>Anisakidae</taxon>
        <taxon>Anisakis</taxon>
        <taxon>Anisakis simplex complex</taxon>
    </lineage>
</organism>
<evidence type="ECO:0000313" key="16">
    <source>
        <dbReference type="Proteomes" id="UP000267096"/>
    </source>
</evidence>
<dbReference type="AlphaFoldDB" id="A0A0M3K326"/>
<keyword evidence="7" id="KW-0067">ATP-binding</keyword>
<keyword evidence="10" id="KW-0234">DNA repair</keyword>
<dbReference type="OrthoDB" id="10072614at2759"/>
<gene>
    <name evidence="15" type="ORF">ASIM_LOCUS14767</name>
</gene>
<evidence type="ECO:0000256" key="12">
    <source>
        <dbReference type="SAM" id="Coils"/>
    </source>
</evidence>
<dbReference type="Proteomes" id="UP000267096">
    <property type="component" value="Unassembled WGS sequence"/>
</dbReference>
<evidence type="ECO:0000256" key="5">
    <source>
        <dbReference type="ARBA" id="ARBA00022741"/>
    </source>
</evidence>
<feature type="coiled-coil region" evidence="12">
    <location>
        <begin position="324"/>
        <end position="365"/>
    </location>
</feature>
<evidence type="ECO:0000256" key="11">
    <source>
        <dbReference type="ARBA" id="ARBA00023242"/>
    </source>
</evidence>
<dbReference type="SUPFAM" id="SSF52540">
    <property type="entry name" value="P-loop containing nucleoside triphosphate hydrolases"/>
    <property type="match status" value="2"/>
</dbReference>
<sequence length="1001" mass="116838">MMSRKRRSSEDGVQGTIKKSKRESSQETTRVPAVPGRVISIELENFMCHKSMKMDLDVFHNNCFFIGGRNGSGKSAVLAALNIGLGGQSSMSDRGNAVKEYIKHGTRSSVRSLPIHRRIKSRRRKMEKVFITATGLDVLVAKYRHHKEVLNVLTQKVDESRQLVKQLESDYMLTKLRFTQTESMNKLLKEIAEIEWIKCWLPYRDTMMEMKNAGEFVAKVDAKKEKRLASKQKKTQMKDELLTKNAAMRAQQITARQEIEKYEAEEGEKREEYETCKTSLKKMCEECHKKKLELNNTLNDIQSFTKMVDDINKKKMEQESGRKEAKLRERISKLNEELEENKANRVKLEEQDKKLNENIVDAEKKLSDRRGELMENEEKMRLLKHKKERVDSMKLNEISKFGKFMPNILALIEKYQKQFTAKPIGPLGKYVRIKNAPYEAAIEQQLRSVLSAFIVNNHRDFVMFKRILRDHNLRFTSERYKTSWNEPSGEYQTILRSIEIDDANVHNLLIDQLKIEQILLLESDEMARELMSNRPPNNVRRAITMSGGEAIAAKKNQIYRFYAGNISSSELRILSQTQSIDTQQLQAEFMEAQKSLARCRSGYDEAKEQYQNARRDAQMSTKRIEKISELIGNLELEKSKREKELDLLQLETGDDKQLEALVREFERQTIQEYRVKEQEQREEIERGVARREEMTTDCKKLRENVKKMQKKVEQLKENFDTLKEEFREVTAEMESVESELNQIERDLQQLDAKRKESRAEERRNNAEQNCARFERPVQFDEFPDLDKLPQSSDLESALVSLKNKVDAIRQSTQRNVTEEDVAKAKEETKKVIEERRKHFINHRGLITFRLCEIFDGLLSLRKFKGRLEISHRDKTARIVIEQVGASNDNSLDDSGFHGTDDGEARSFRDLKGLSGGERTYTLACFIMALWEIVDAPFRCMDEFDVFLDHLNRGMVMELLVKLATKRFPQKQFLFFTPLGLSDLKGNERVQIYEMKKLEHNA</sequence>
<keyword evidence="11" id="KW-0539">Nucleus</keyword>
<dbReference type="InterPro" id="IPR027417">
    <property type="entry name" value="P-loop_NTPase"/>
</dbReference>
<protein>
    <submittedName>
        <fullName evidence="17">Structural maintenance of chromosomes protein 6 (inferred by orthology to a human protein)</fullName>
    </submittedName>
</protein>
<dbReference type="GO" id="GO:0000724">
    <property type="term" value="P:double-strand break repair via homologous recombination"/>
    <property type="evidence" value="ECO:0007669"/>
    <property type="project" value="TreeGrafter"/>
</dbReference>
<keyword evidence="8 12" id="KW-0175">Coiled coil</keyword>
<comment type="subcellular location">
    <subcellularLocation>
        <location evidence="2">Chromosome</location>
    </subcellularLocation>
    <subcellularLocation>
        <location evidence="1">Nucleus</location>
    </subcellularLocation>
</comment>
<dbReference type="EMBL" id="UYRR01031920">
    <property type="protein sequence ID" value="VDK53289.1"/>
    <property type="molecule type" value="Genomic_DNA"/>
</dbReference>
<evidence type="ECO:0000256" key="7">
    <source>
        <dbReference type="ARBA" id="ARBA00022840"/>
    </source>
</evidence>
<dbReference type="PANTHER" id="PTHR19306:SF6">
    <property type="entry name" value="STRUCTURAL MAINTENANCE OF CHROMOSOMES PROTEIN 6"/>
    <property type="match status" value="1"/>
</dbReference>
<evidence type="ECO:0000256" key="6">
    <source>
        <dbReference type="ARBA" id="ARBA00022763"/>
    </source>
</evidence>
<dbReference type="GO" id="GO:0035861">
    <property type="term" value="C:site of double-strand break"/>
    <property type="evidence" value="ECO:0007669"/>
    <property type="project" value="TreeGrafter"/>
</dbReference>
<dbReference type="GO" id="GO:0003697">
    <property type="term" value="F:single-stranded DNA binding"/>
    <property type="evidence" value="ECO:0007669"/>
    <property type="project" value="TreeGrafter"/>
</dbReference>
<dbReference type="GO" id="GO:0003684">
    <property type="term" value="F:damaged DNA binding"/>
    <property type="evidence" value="ECO:0007669"/>
    <property type="project" value="TreeGrafter"/>
</dbReference>
<keyword evidence="5" id="KW-0547">Nucleotide-binding</keyword>
<dbReference type="GO" id="GO:0030915">
    <property type="term" value="C:Smc5-Smc6 complex"/>
    <property type="evidence" value="ECO:0007669"/>
    <property type="project" value="TreeGrafter"/>
</dbReference>
<evidence type="ECO:0000259" key="14">
    <source>
        <dbReference type="Pfam" id="PF02463"/>
    </source>
</evidence>
<dbReference type="GO" id="GO:0005524">
    <property type="term" value="F:ATP binding"/>
    <property type="evidence" value="ECO:0007669"/>
    <property type="project" value="UniProtKB-KW"/>
</dbReference>
<dbReference type="Gene3D" id="1.20.5.340">
    <property type="match status" value="1"/>
</dbReference>
<evidence type="ECO:0000313" key="15">
    <source>
        <dbReference type="EMBL" id="VDK53289.1"/>
    </source>
</evidence>
<feature type="domain" description="RecF/RecN/SMC N-terminal" evidence="14">
    <location>
        <begin position="39"/>
        <end position="964"/>
    </location>
</feature>
<evidence type="ECO:0000256" key="10">
    <source>
        <dbReference type="ARBA" id="ARBA00023204"/>
    </source>
</evidence>
<dbReference type="WBParaSite" id="ASIM_0001535701-mRNA-1">
    <property type="protein sequence ID" value="ASIM_0001535701-mRNA-1"/>
    <property type="gene ID" value="ASIM_0001535701"/>
</dbReference>
<keyword evidence="4" id="KW-0158">Chromosome</keyword>
<feature type="coiled-coil region" evidence="12">
    <location>
        <begin position="596"/>
        <end position="651"/>
    </location>
</feature>
<evidence type="ECO:0000256" key="1">
    <source>
        <dbReference type="ARBA" id="ARBA00004123"/>
    </source>
</evidence>
<dbReference type="Pfam" id="PF02463">
    <property type="entry name" value="SMC_N"/>
    <property type="match status" value="1"/>
</dbReference>
<evidence type="ECO:0000256" key="4">
    <source>
        <dbReference type="ARBA" id="ARBA00022454"/>
    </source>
</evidence>
<evidence type="ECO:0000256" key="2">
    <source>
        <dbReference type="ARBA" id="ARBA00004286"/>
    </source>
</evidence>
<name>A0A0M3K326_ANISI</name>
<feature type="coiled-coil region" evidence="12">
    <location>
        <begin position="691"/>
        <end position="769"/>
    </location>
</feature>
<keyword evidence="16" id="KW-1185">Reference proteome</keyword>
<dbReference type="InterPro" id="IPR003395">
    <property type="entry name" value="RecF/RecN/SMC_N"/>
</dbReference>
<evidence type="ECO:0000313" key="17">
    <source>
        <dbReference type="WBParaSite" id="ASIM_0001535701-mRNA-1"/>
    </source>
</evidence>
<dbReference type="PANTHER" id="PTHR19306">
    <property type="entry name" value="STRUCTURAL MAINTENANCE OF CHROMOSOMES 5,6 SMC5, SMC6"/>
    <property type="match status" value="1"/>
</dbReference>
<reference evidence="17" key="1">
    <citation type="submission" date="2017-02" db="UniProtKB">
        <authorList>
            <consortium name="WormBaseParasite"/>
        </authorList>
    </citation>
    <scope>IDENTIFICATION</scope>
</reference>
<evidence type="ECO:0000256" key="8">
    <source>
        <dbReference type="ARBA" id="ARBA00023054"/>
    </source>
</evidence>
<comment type="similarity">
    <text evidence="3">Belongs to the SMC family. SMC6 subfamily.</text>
</comment>
<feature type="region of interest" description="Disordered" evidence="13">
    <location>
        <begin position="1"/>
        <end position="32"/>
    </location>
</feature>
<dbReference type="Gene3D" id="3.40.50.300">
    <property type="entry name" value="P-loop containing nucleotide triphosphate hydrolases"/>
    <property type="match status" value="2"/>
</dbReference>
<evidence type="ECO:0000256" key="9">
    <source>
        <dbReference type="ARBA" id="ARBA00023172"/>
    </source>
</evidence>
<proteinExistence type="inferred from homology"/>
<evidence type="ECO:0000256" key="3">
    <source>
        <dbReference type="ARBA" id="ARBA00006793"/>
    </source>
</evidence>
<keyword evidence="9" id="KW-0233">DNA recombination</keyword>
<evidence type="ECO:0000256" key="13">
    <source>
        <dbReference type="SAM" id="MobiDB-lite"/>
    </source>
</evidence>